<dbReference type="HOGENOM" id="CLU_1014909_0_0_5"/>
<proteinExistence type="predicted"/>
<dbReference type="GO" id="GO:0003677">
    <property type="term" value="F:DNA binding"/>
    <property type="evidence" value="ECO:0007669"/>
    <property type="project" value="InterPro"/>
</dbReference>
<protein>
    <submittedName>
        <fullName evidence="3">Response regulator receiver protein</fullName>
    </submittedName>
</protein>
<feature type="domain" description="HTH LytTR-type" evidence="2">
    <location>
        <begin position="166"/>
        <end position="270"/>
    </location>
</feature>
<dbReference type="GO" id="GO:0000156">
    <property type="term" value="F:phosphorelay response regulator activity"/>
    <property type="evidence" value="ECO:0007669"/>
    <property type="project" value="InterPro"/>
</dbReference>
<dbReference type="Proteomes" id="UP000001964">
    <property type="component" value="Chromosome"/>
</dbReference>
<feature type="transmembrane region" description="Helical" evidence="1">
    <location>
        <begin position="127"/>
        <end position="146"/>
    </location>
</feature>
<keyword evidence="1" id="KW-1133">Transmembrane helix</keyword>
<keyword evidence="1" id="KW-0812">Transmembrane</keyword>
<reference evidence="3 4" key="1">
    <citation type="submission" date="2006-08" db="EMBL/GenBank/DDBJ databases">
        <title>Complete sequence of Maricaulis maris MCS10.</title>
        <authorList>
            <consortium name="US DOE Joint Genome Institute"/>
            <person name="Copeland A."/>
            <person name="Lucas S."/>
            <person name="Lapidus A."/>
            <person name="Barry K."/>
            <person name="Detter J.C."/>
            <person name="Glavina del Rio T."/>
            <person name="Hammon N."/>
            <person name="Israni S."/>
            <person name="Dalin E."/>
            <person name="Tice H."/>
            <person name="Pitluck S."/>
            <person name="Saunders E."/>
            <person name="Brettin T."/>
            <person name="Bruce D."/>
            <person name="Han C."/>
            <person name="Tapia R."/>
            <person name="Gilna P."/>
            <person name="Schmutz J."/>
            <person name="Larimer F."/>
            <person name="Land M."/>
            <person name="Hauser L."/>
            <person name="Kyrpides N."/>
            <person name="Mikhailova N."/>
            <person name="Viollier P."/>
            <person name="Stephens C."/>
            <person name="Richardson P."/>
        </authorList>
    </citation>
    <scope>NUCLEOTIDE SEQUENCE [LARGE SCALE GENOMIC DNA]</scope>
    <source>
        <strain evidence="3 4">MCS10</strain>
    </source>
</reference>
<keyword evidence="4" id="KW-1185">Reference proteome</keyword>
<gene>
    <name evidence="3" type="ordered locus">Mmar10_2966</name>
</gene>
<dbReference type="Gene3D" id="2.40.50.1020">
    <property type="entry name" value="LytTr DNA-binding domain"/>
    <property type="match status" value="1"/>
</dbReference>
<dbReference type="PROSITE" id="PS50930">
    <property type="entry name" value="HTH_LYTTR"/>
    <property type="match status" value="1"/>
</dbReference>
<dbReference type="EMBL" id="CP000449">
    <property type="protein sequence ID" value="ABI67247.1"/>
    <property type="molecule type" value="Genomic_DNA"/>
</dbReference>
<dbReference type="Pfam" id="PF04397">
    <property type="entry name" value="LytTR"/>
    <property type="match status" value="1"/>
</dbReference>
<dbReference type="OrthoDB" id="9781059at2"/>
<dbReference type="PANTHER" id="PTHR37299:SF1">
    <property type="entry name" value="STAGE 0 SPORULATION PROTEIN A HOMOLOG"/>
    <property type="match status" value="1"/>
</dbReference>
<evidence type="ECO:0000256" key="1">
    <source>
        <dbReference type="SAM" id="Phobius"/>
    </source>
</evidence>
<dbReference type="AlphaFoldDB" id="Q0AKE6"/>
<dbReference type="PANTHER" id="PTHR37299">
    <property type="entry name" value="TRANSCRIPTIONAL REGULATOR-RELATED"/>
    <property type="match status" value="1"/>
</dbReference>
<feature type="transmembrane region" description="Helical" evidence="1">
    <location>
        <begin position="21"/>
        <end position="42"/>
    </location>
</feature>
<dbReference type="STRING" id="394221.Mmar10_2966"/>
<evidence type="ECO:0000313" key="3">
    <source>
        <dbReference type="EMBL" id="ABI67247.1"/>
    </source>
</evidence>
<dbReference type="RefSeq" id="WP_011644891.1">
    <property type="nucleotide sequence ID" value="NC_008347.1"/>
</dbReference>
<feature type="transmembrane region" description="Helical" evidence="1">
    <location>
        <begin position="54"/>
        <end position="73"/>
    </location>
</feature>
<evidence type="ECO:0000259" key="2">
    <source>
        <dbReference type="PROSITE" id="PS50930"/>
    </source>
</evidence>
<dbReference type="eggNOG" id="COG3279">
    <property type="taxonomic scope" value="Bacteria"/>
</dbReference>
<dbReference type="InterPro" id="IPR007492">
    <property type="entry name" value="LytTR_DNA-bd_dom"/>
</dbReference>
<dbReference type="InterPro" id="IPR046947">
    <property type="entry name" value="LytR-like"/>
</dbReference>
<accession>Q0AKE6</accession>
<name>Q0AKE6_MARMM</name>
<dbReference type="SMART" id="SM00850">
    <property type="entry name" value="LytTR"/>
    <property type="match status" value="1"/>
</dbReference>
<dbReference type="KEGG" id="mmr:Mmar10_2966"/>
<organism evidence="3 4">
    <name type="scientific">Maricaulis maris (strain MCS10)</name>
    <name type="common">Caulobacter maris</name>
    <dbReference type="NCBI Taxonomy" id="394221"/>
    <lineage>
        <taxon>Bacteria</taxon>
        <taxon>Pseudomonadati</taxon>
        <taxon>Pseudomonadota</taxon>
        <taxon>Alphaproteobacteria</taxon>
        <taxon>Maricaulales</taxon>
        <taxon>Maricaulaceae</taxon>
        <taxon>Maricaulis</taxon>
    </lineage>
</organism>
<feature type="transmembrane region" description="Helical" evidence="1">
    <location>
        <begin position="93"/>
        <end position="115"/>
    </location>
</feature>
<keyword evidence="1" id="KW-0472">Membrane</keyword>
<sequence length="274" mass="30302">MAFVDDIREVRRAGFPLRAPFLAITSITWLACLLVFATAGWIDAVREHQQADFPAYLLAWMRGLLPWLFLFPLVFKLGARHANTNLRGSAHSVLIAGTTAMVAILAYAAIAFSIGTDRTPLETLASFGVRDFLWDVVLFAMAFLAGRQMRPEQDPRTAPAADPGSLAIKSSGRVEYIPVADILGATAQGNYIALHLANRDVLHRTTMAQLETALCDVGFVRIHRSHLVNPSQVSTARSRGESFRIVELSNGARLPVSDRYRAELRRTMDERVLD</sequence>
<evidence type="ECO:0000313" key="4">
    <source>
        <dbReference type="Proteomes" id="UP000001964"/>
    </source>
</evidence>